<gene>
    <name evidence="2" type="ORF">Cantr_05219</name>
</gene>
<protein>
    <submittedName>
        <fullName evidence="2">Uncharacterized protein PB2B2.11</fullName>
    </submittedName>
</protein>
<evidence type="ECO:0000313" key="2">
    <source>
        <dbReference type="EMBL" id="RCK55599.1"/>
    </source>
</evidence>
<dbReference type="EMBL" id="QLNQ01000029">
    <property type="protein sequence ID" value="RCK55599.1"/>
    <property type="molecule type" value="Genomic_DNA"/>
</dbReference>
<reference evidence="2 3" key="1">
    <citation type="submission" date="2018-06" db="EMBL/GenBank/DDBJ databases">
        <title>Whole genome sequencing of Candida tropicalis (genome annotated by CSBL at Korea University).</title>
        <authorList>
            <person name="Ahn J."/>
        </authorList>
    </citation>
    <scope>NUCLEOTIDE SEQUENCE [LARGE SCALE GENOMIC DNA]</scope>
    <source>
        <strain evidence="2 3">ATCC 20962</strain>
    </source>
</reference>
<dbReference type="Gene3D" id="3.90.25.10">
    <property type="entry name" value="UDP-galactose 4-epimerase, domain 1"/>
    <property type="match status" value="1"/>
</dbReference>
<dbReference type="Proteomes" id="UP000253472">
    <property type="component" value="Unassembled WGS sequence"/>
</dbReference>
<dbReference type="Gene3D" id="3.40.50.720">
    <property type="entry name" value="NAD(P)-binding Rossmann-like Domain"/>
    <property type="match status" value="1"/>
</dbReference>
<dbReference type="STRING" id="5486.A0A367XQB3"/>
<proteinExistence type="predicted"/>
<keyword evidence="3" id="KW-1185">Reference proteome</keyword>
<comment type="caution">
    <text evidence="2">The sequence shown here is derived from an EMBL/GenBank/DDBJ whole genome shotgun (WGS) entry which is preliminary data.</text>
</comment>
<evidence type="ECO:0000259" key="1">
    <source>
        <dbReference type="Pfam" id="PF16363"/>
    </source>
</evidence>
<name>A0A367XQB3_9ASCO</name>
<accession>A0A367XQB3</accession>
<dbReference type="FunFam" id="3.40.50.720:FF:000304">
    <property type="entry name" value="UDP-glucose 4,6-dehydratase"/>
    <property type="match status" value="1"/>
</dbReference>
<dbReference type="PANTHER" id="PTHR43000">
    <property type="entry name" value="DTDP-D-GLUCOSE 4,6-DEHYDRATASE-RELATED"/>
    <property type="match status" value="1"/>
</dbReference>
<dbReference type="GO" id="GO:0009225">
    <property type="term" value="P:nucleotide-sugar metabolic process"/>
    <property type="evidence" value="ECO:0007669"/>
    <property type="project" value="UniProtKB-ARBA"/>
</dbReference>
<evidence type="ECO:0000313" key="3">
    <source>
        <dbReference type="Proteomes" id="UP000253472"/>
    </source>
</evidence>
<dbReference type="Pfam" id="PF16363">
    <property type="entry name" value="GDP_Man_Dehyd"/>
    <property type="match status" value="1"/>
</dbReference>
<dbReference type="AlphaFoldDB" id="A0A367XQB3"/>
<dbReference type="PROSITE" id="PS51257">
    <property type="entry name" value="PROKAR_LIPOPROTEIN"/>
    <property type="match status" value="1"/>
</dbReference>
<dbReference type="OrthoDB" id="331544at2759"/>
<organism evidence="2 3">
    <name type="scientific">Candida viswanathii</name>
    <dbReference type="NCBI Taxonomy" id="5486"/>
    <lineage>
        <taxon>Eukaryota</taxon>
        <taxon>Fungi</taxon>
        <taxon>Dikarya</taxon>
        <taxon>Ascomycota</taxon>
        <taxon>Saccharomycotina</taxon>
        <taxon>Pichiomycetes</taxon>
        <taxon>Debaryomycetaceae</taxon>
        <taxon>Candida/Lodderomyces clade</taxon>
        <taxon>Candida</taxon>
    </lineage>
</organism>
<dbReference type="InterPro" id="IPR016040">
    <property type="entry name" value="NAD(P)-bd_dom"/>
</dbReference>
<dbReference type="SUPFAM" id="SSF51735">
    <property type="entry name" value="NAD(P)-binding Rossmann-fold domains"/>
    <property type="match status" value="1"/>
</dbReference>
<dbReference type="InterPro" id="IPR036291">
    <property type="entry name" value="NAD(P)-bd_dom_sf"/>
</dbReference>
<sequence>MTIAYDKRVLVAGGAGFIGCNFLKYAVPKFPHILFTCIDKLNYASNQTIIKRLEASPNFRFIQLDLSENLELLLDFTRDITDIINFAAESCVDRSFLDPVYFTRNNILATLNLLECHRLNGNVKYFLHISTDEVYGDERDSVNEDDHLMNPTNPYSASKAAVDLIIQSYQYSYKLPITILRPNNVYGPLQYPEKIIPLTIKCLHENKPIPIHGNGTHKRRYLYVLDLVSAIEIVWRNQAVTTNEIYNVGGTDELDNISLVRLIMKVYQKPGQIQYTKDRNYNDLSYSIDTRKITSLGWRPQTSITQGLTLCKQFSDLPIEQRTLYRHIQ</sequence>
<feature type="domain" description="NAD(P)-binding" evidence="1">
    <location>
        <begin position="10"/>
        <end position="308"/>
    </location>
</feature>